<dbReference type="OrthoDB" id="5459182at2"/>
<reference evidence="2 3" key="1">
    <citation type="submission" date="2019-01" db="EMBL/GenBank/DDBJ databases">
        <title>Altererythrobacter rhizovicinus sp. nov., isolated from the rhizosphere soil of Haloxylon ammodendron.</title>
        <authorList>
            <person name="Li H.-P."/>
            <person name="Gou J.-Y."/>
            <person name="Yao D."/>
            <person name="Han Q.-Q."/>
            <person name="Shao K.-Z."/>
            <person name="Zhao Q."/>
            <person name="Zhang J.-L."/>
        </authorList>
    </citation>
    <scope>NUCLEOTIDE SEQUENCE [LARGE SCALE GENOMIC DNA]</scope>
    <source>
        <strain evidence="2 3">AY-3R</strain>
    </source>
</reference>
<dbReference type="InterPro" id="IPR007159">
    <property type="entry name" value="SpoVT-AbrB_dom"/>
</dbReference>
<sequence>MNATLKITRIGNSAGIILPKEVLAHLEAEIGADVAVVTTPRGIELSRPDDDFETQMATAREVMMRRKRALRELAK</sequence>
<evidence type="ECO:0000313" key="2">
    <source>
        <dbReference type="EMBL" id="RXZ65339.1"/>
    </source>
</evidence>
<feature type="domain" description="SpoVT-AbrB" evidence="1">
    <location>
        <begin position="8"/>
        <end position="53"/>
    </location>
</feature>
<dbReference type="AlphaFoldDB" id="A0A4Q2KLM0"/>
<evidence type="ECO:0000313" key="3">
    <source>
        <dbReference type="Proteomes" id="UP000293623"/>
    </source>
</evidence>
<evidence type="ECO:0000259" key="1">
    <source>
        <dbReference type="SMART" id="SM00966"/>
    </source>
</evidence>
<keyword evidence="2" id="KW-0238">DNA-binding</keyword>
<keyword evidence="3" id="KW-1185">Reference proteome</keyword>
<name>A0A4Q2KLM0_9SPHN</name>
<organism evidence="2 3">
    <name type="scientific">Pelagerythrobacter rhizovicinus</name>
    <dbReference type="NCBI Taxonomy" id="2268576"/>
    <lineage>
        <taxon>Bacteria</taxon>
        <taxon>Pseudomonadati</taxon>
        <taxon>Pseudomonadota</taxon>
        <taxon>Alphaproteobacteria</taxon>
        <taxon>Sphingomonadales</taxon>
        <taxon>Erythrobacteraceae</taxon>
        <taxon>Pelagerythrobacter</taxon>
    </lineage>
</organism>
<comment type="caution">
    <text evidence="2">The sequence shown here is derived from an EMBL/GenBank/DDBJ whole genome shotgun (WGS) entry which is preliminary data.</text>
</comment>
<gene>
    <name evidence="2" type="ORF">ETX26_00820</name>
</gene>
<accession>A0A4Q2KLM0</accession>
<dbReference type="GO" id="GO:0003677">
    <property type="term" value="F:DNA binding"/>
    <property type="evidence" value="ECO:0007669"/>
    <property type="project" value="UniProtKB-KW"/>
</dbReference>
<dbReference type="EMBL" id="SDPV01000001">
    <property type="protein sequence ID" value="RXZ65339.1"/>
    <property type="molecule type" value="Genomic_DNA"/>
</dbReference>
<dbReference type="Proteomes" id="UP000293623">
    <property type="component" value="Unassembled WGS sequence"/>
</dbReference>
<protein>
    <submittedName>
        <fullName evidence="2">AbrB/MazE/SpoVT family DNA-binding domain-containing protein</fullName>
    </submittedName>
</protein>
<proteinExistence type="predicted"/>
<dbReference type="RefSeq" id="WP_129522828.1">
    <property type="nucleotide sequence ID" value="NZ_SDPV01000001.1"/>
</dbReference>
<dbReference type="SUPFAM" id="SSF89447">
    <property type="entry name" value="AbrB/MazE/MraZ-like"/>
    <property type="match status" value="1"/>
</dbReference>
<dbReference type="Gene3D" id="2.10.260.10">
    <property type="match status" value="1"/>
</dbReference>
<dbReference type="InterPro" id="IPR037914">
    <property type="entry name" value="SpoVT-AbrB_sf"/>
</dbReference>
<dbReference type="SMART" id="SM00966">
    <property type="entry name" value="SpoVT_AbrB"/>
    <property type="match status" value="1"/>
</dbReference>